<dbReference type="WBParaSite" id="ACRNAN_Path_1524.g5946.t1">
    <property type="protein sequence ID" value="ACRNAN_Path_1524.g5946.t1"/>
    <property type="gene ID" value="ACRNAN_Path_1524.g5946"/>
</dbReference>
<dbReference type="PANTHER" id="PTHR38332">
    <property type="entry name" value="PROTEIN CBG11604"/>
    <property type="match status" value="1"/>
</dbReference>
<evidence type="ECO:0000313" key="2">
    <source>
        <dbReference type="WBParaSite" id="ACRNAN_Path_1524.g5946.t1"/>
    </source>
</evidence>
<accession>A0A914C1U2</accession>
<keyword evidence="1" id="KW-1185">Reference proteome</keyword>
<sequence length="141" mass="15663">MEAGKTAARDCCARAISINIRQYANIAFFIIFLCLPQKTSSIGCFVCSSFNGSNPECEDTFNSTVSRGTRGSIANYQFPCWAFKKSRQGLFPADHCVKVNGYRTDFPAQTVTIRTCALDSGTLTADTEIVRISHCLRLRWL</sequence>
<evidence type="ECO:0000313" key="1">
    <source>
        <dbReference type="Proteomes" id="UP000887540"/>
    </source>
</evidence>
<name>A0A914C1U2_9BILA</name>
<dbReference type="Proteomes" id="UP000887540">
    <property type="component" value="Unplaced"/>
</dbReference>
<dbReference type="PANTHER" id="PTHR38332:SF1">
    <property type="entry name" value="RE49668P"/>
    <property type="match status" value="1"/>
</dbReference>
<reference evidence="2" key="1">
    <citation type="submission" date="2022-11" db="UniProtKB">
        <authorList>
            <consortium name="WormBaseParasite"/>
        </authorList>
    </citation>
    <scope>IDENTIFICATION</scope>
</reference>
<dbReference type="AlphaFoldDB" id="A0A914C1U2"/>
<proteinExistence type="predicted"/>
<protein>
    <submittedName>
        <fullName evidence="2">Uncharacterized protein</fullName>
    </submittedName>
</protein>
<organism evidence="1 2">
    <name type="scientific">Acrobeloides nanus</name>
    <dbReference type="NCBI Taxonomy" id="290746"/>
    <lineage>
        <taxon>Eukaryota</taxon>
        <taxon>Metazoa</taxon>
        <taxon>Ecdysozoa</taxon>
        <taxon>Nematoda</taxon>
        <taxon>Chromadorea</taxon>
        <taxon>Rhabditida</taxon>
        <taxon>Tylenchina</taxon>
        <taxon>Cephalobomorpha</taxon>
        <taxon>Cephaloboidea</taxon>
        <taxon>Cephalobidae</taxon>
        <taxon>Acrobeloides</taxon>
    </lineage>
</organism>